<comment type="cofactor">
    <cofactor evidence="1">
        <name>FAD</name>
        <dbReference type="ChEBI" id="CHEBI:57692"/>
    </cofactor>
</comment>
<dbReference type="EMBL" id="JAVREJ010000005">
    <property type="protein sequence ID" value="MDT0349833.1"/>
    <property type="molecule type" value="Genomic_DNA"/>
</dbReference>
<dbReference type="InterPro" id="IPR016167">
    <property type="entry name" value="FAD-bd_PCMH_sub1"/>
</dbReference>
<name>A0ABU2N7C9_9PSEU</name>
<reference evidence="8" key="1">
    <citation type="submission" date="2023-07" db="EMBL/GenBank/DDBJ databases">
        <title>30 novel species of actinomycetes from the DSMZ collection.</title>
        <authorList>
            <person name="Nouioui I."/>
        </authorList>
    </citation>
    <scope>NUCLEOTIDE SEQUENCE [LARGE SCALE GENOMIC DNA]</scope>
    <source>
        <strain evidence="8">DSM 45834</strain>
    </source>
</reference>
<evidence type="ECO:0000256" key="5">
    <source>
        <dbReference type="ARBA" id="ARBA00023002"/>
    </source>
</evidence>
<dbReference type="InterPro" id="IPR016166">
    <property type="entry name" value="FAD-bd_PCMH"/>
</dbReference>
<dbReference type="InterPro" id="IPR036318">
    <property type="entry name" value="FAD-bd_PCMH-like_sf"/>
</dbReference>
<dbReference type="InterPro" id="IPR006093">
    <property type="entry name" value="Oxy_OxRdtase_FAD_BS"/>
</dbReference>
<keyword evidence="5" id="KW-0560">Oxidoreductase</keyword>
<evidence type="ECO:0000259" key="6">
    <source>
        <dbReference type="PROSITE" id="PS51387"/>
    </source>
</evidence>
<dbReference type="InterPro" id="IPR016169">
    <property type="entry name" value="FAD-bd_PCMH_sub2"/>
</dbReference>
<dbReference type="InterPro" id="IPR006094">
    <property type="entry name" value="Oxid_FAD_bind_N"/>
</dbReference>
<sequence length="456" mass="46854">MSTASSLPDTTALAAAVAGPVLVPGDPGFAEEVTGYNLAAVTAPAVVVGATSADDVAEAVRWAVVNDRKVAVQATGHGLYADLGDTVLISTRRMDTVNVDPDARTARVGAGARWRAVIDAAAPHGLAPLNGSSSTVGVVGYTTGGGLGPLSRRFGFAADHVRRLEIVTADGQVREVDPERNADLFWAVRGGKGNLGIVTEMEFDLMPVARFYGGGIFLPAAAAREVLHAWRTWAPTLPDDASTSVALLQLPPDPALPEPLRGRYAVHVRFTHLGTAAEGEVLLAPMRAVAEPLLDAVGEMPYAAIDAVHMDPPQPLPFADRGATLASLPAEAVDALLGVSGPEAGSPLAIVELRLLGGAIARAPQVPNAVVGRDAAFSLVAIGVLAGPSAGGVPGALKGLAAAVEPWTSGALVNFPADGDPWNGPDRERLEEIVVRHDPAGTFATNLALARRSPAR</sequence>
<dbReference type="InterPro" id="IPR050416">
    <property type="entry name" value="FAD-linked_Oxidoreductase"/>
</dbReference>
<keyword evidence="8" id="KW-1185">Reference proteome</keyword>
<proteinExistence type="inferred from homology"/>
<dbReference type="RefSeq" id="WP_311555866.1">
    <property type="nucleotide sequence ID" value="NZ_JAVREJ010000005.1"/>
</dbReference>
<evidence type="ECO:0000256" key="3">
    <source>
        <dbReference type="ARBA" id="ARBA00022630"/>
    </source>
</evidence>
<dbReference type="PANTHER" id="PTHR42973:SF39">
    <property type="entry name" value="FAD-BINDING PCMH-TYPE DOMAIN-CONTAINING PROTEIN"/>
    <property type="match status" value="1"/>
</dbReference>
<dbReference type="Pfam" id="PF01565">
    <property type="entry name" value="FAD_binding_4"/>
    <property type="match status" value="1"/>
</dbReference>
<gene>
    <name evidence="7" type="ORF">RM445_09900</name>
</gene>
<dbReference type="Proteomes" id="UP001183202">
    <property type="component" value="Unassembled WGS sequence"/>
</dbReference>
<keyword evidence="3" id="KW-0285">Flavoprotein</keyword>
<comment type="caution">
    <text evidence="7">The sequence shown here is derived from an EMBL/GenBank/DDBJ whole genome shotgun (WGS) entry which is preliminary data.</text>
</comment>
<dbReference type="Gene3D" id="3.30.43.10">
    <property type="entry name" value="Uridine Diphospho-n-acetylenolpyruvylglucosamine Reductase, domain 2"/>
    <property type="match status" value="1"/>
</dbReference>
<dbReference type="PANTHER" id="PTHR42973">
    <property type="entry name" value="BINDING OXIDOREDUCTASE, PUTATIVE (AFU_ORTHOLOGUE AFUA_1G17690)-RELATED"/>
    <property type="match status" value="1"/>
</dbReference>
<dbReference type="Gene3D" id="3.40.462.20">
    <property type="match status" value="1"/>
</dbReference>
<evidence type="ECO:0000313" key="7">
    <source>
        <dbReference type="EMBL" id="MDT0349833.1"/>
    </source>
</evidence>
<evidence type="ECO:0000256" key="1">
    <source>
        <dbReference type="ARBA" id="ARBA00001974"/>
    </source>
</evidence>
<dbReference type="PROSITE" id="PS00862">
    <property type="entry name" value="OX2_COVAL_FAD"/>
    <property type="match status" value="1"/>
</dbReference>
<dbReference type="PROSITE" id="PS51387">
    <property type="entry name" value="FAD_PCMH"/>
    <property type="match status" value="1"/>
</dbReference>
<accession>A0ABU2N7C9</accession>
<dbReference type="Gene3D" id="3.30.465.10">
    <property type="match status" value="1"/>
</dbReference>
<evidence type="ECO:0000313" key="8">
    <source>
        <dbReference type="Proteomes" id="UP001183202"/>
    </source>
</evidence>
<keyword evidence="4" id="KW-0274">FAD</keyword>
<comment type="similarity">
    <text evidence="2">Belongs to the oxygen-dependent FAD-linked oxidoreductase family.</text>
</comment>
<feature type="domain" description="FAD-binding PCMH-type" evidence="6">
    <location>
        <begin position="40"/>
        <end position="208"/>
    </location>
</feature>
<protein>
    <submittedName>
        <fullName evidence="7">FAD-binding oxidoreductase</fullName>
    </submittedName>
</protein>
<evidence type="ECO:0000256" key="4">
    <source>
        <dbReference type="ARBA" id="ARBA00022827"/>
    </source>
</evidence>
<evidence type="ECO:0000256" key="2">
    <source>
        <dbReference type="ARBA" id="ARBA00005466"/>
    </source>
</evidence>
<organism evidence="7 8">
    <name type="scientific">Pseudonocardia charpentierae</name>
    <dbReference type="NCBI Taxonomy" id="3075545"/>
    <lineage>
        <taxon>Bacteria</taxon>
        <taxon>Bacillati</taxon>
        <taxon>Actinomycetota</taxon>
        <taxon>Actinomycetes</taxon>
        <taxon>Pseudonocardiales</taxon>
        <taxon>Pseudonocardiaceae</taxon>
        <taxon>Pseudonocardia</taxon>
    </lineage>
</organism>
<dbReference type="SUPFAM" id="SSF56176">
    <property type="entry name" value="FAD-binding/transporter-associated domain-like"/>
    <property type="match status" value="1"/>
</dbReference>